<keyword evidence="3" id="KW-1185">Reference proteome</keyword>
<feature type="region of interest" description="Disordered" evidence="1">
    <location>
        <begin position="1"/>
        <end position="30"/>
    </location>
</feature>
<sequence length="68" mass="7557">MSEIQGKNFLEPKPEPELEPNFAFSPEGLGLNRGSGPNFSNANYDDIRKMKLWPSWTGQFDGGAQQGQ</sequence>
<dbReference type="AlphaFoldDB" id="A0A0C9X120"/>
<reference evidence="2 3" key="1">
    <citation type="submission" date="2014-04" db="EMBL/GenBank/DDBJ databases">
        <authorList>
            <consortium name="DOE Joint Genome Institute"/>
            <person name="Kuo A."/>
            <person name="Kohler A."/>
            <person name="Nagy L.G."/>
            <person name="Floudas D."/>
            <person name="Copeland A."/>
            <person name="Barry K.W."/>
            <person name="Cichocki N."/>
            <person name="Veneault-Fourrey C."/>
            <person name="LaButti K."/>
            <person name="Lindquist E.A."/>
            <person name="Lipzen A."/>
            <person name="Lundell T."/>
            <person name="Morin E."/>
            <person name="Murat C."/>
            <person name="Sun H."/>
            <person name="Tunlid A."/>
            <person name="Henrissat B."/>
            <person name="Grigoriev I.V."/>
            <person name="Hibbett D.S."/>
            <person name="Martin F."/>
            <person name="Nordberg H.P."/>
            <person name="Cantor M.N."/>
            <person name="Hua S.X."/>
        </authorList>
    </citation>
    <scope>NUCLEOTIDE SEQUENCE [LARGE SCALE GENOMIC DNA]</scope>
    <source>
        <strain evidence="2 3">LaAM-08-1</strain>
    </source>
</reference>
<reference evidence="3" key="2">
    <citation type="submission" date="2015-01" db="EMBL/GenBank/DDBJ databases">
        <title>Evolutionary Origins and Diversification of the Mycorrhizal Mutualists.</title>
        <authorList>
            <consortium name="DOE Joint Genome Institute"/>
            <consortium name="Mycorrhizal Genomics Consortium"/>
            <person name="Kohler A."/>
            <person name="Kuo A."/>
            <person name="Nagy L.G."/>
            <person name="Floudas D."/>
            <person name="Copeland A."/>
            <person name="Barry K.W."/>
            <person name="Cichocki N."/>
            <person name="Veneault-Fourrey C."/>
            <person name="LaButti K."/>
            <person name="Lindquist E.A."/>
            <person name="Lipzen A."/>
            <person name="Lundell T."/>
            <person name="Morin E."/>
            <person name="Murat C."/>
            <person name="Riley R."/>
            <person name="Ohm R."/>
            <person name="Sun H."/>
            <person name="Tunlid A."/>
            <person name="Henrissat B."/>
            <person name="Grigoriev I.V."/>
            <person name="Hibbett D.S."/>
            <person name="Martin F."/>
        </authorList>
    </citation>
    <scope>NUCLEOTIDE SEQUENCE [LARGE SCALE GENOMIC DNA]</scope>
    <source>
        <strain evidence="3">LaAM-08-1</strain>
    </source>
</reference>
<proteinExistence type="predicted"/>
<organism evidence="2 3">
    <name type="scientific">Laccaria amethystina LaAM-08-1</name>
    <dbReference type="NCBI Taxonomy" id="1095629"/>
    <lineage>
        <taxon>Eukaryota</taxon>
        <taxon>Fungi</taxon>
        <taxon>Dikarya</taxon>
        <taxon>Basidiomycota</taxon>
        <taxon>Agaricomycotina</taxon>
        <taxon>Agaricomycetes</taxon>
        <taxon>Agaricomycetidae</taxon>
        <taxon>Agaricales</taxon>
        <taxon>Agaricineae</taxon>
        <taxon>Hydnangiaceae</taxon>
        <taxon>Laccaria</taxon>
    </lineage>
</organism>
<accession>A0A0C9X120</accession>
<evidence type="ECO:0000256" key="1">
    <source>
        <dbReference type="SAM" id="MobiDB-lite"/>
    </source>
</evidence>
<dbReference type="Proteomes" id="UP000054477">
    <property type="component" value="Unassembled WGS sequence"/>
</dbReference>
<dbReference type="HOGENOM" id="CLU_2794306_0_0_1"/>
<dbReference type="EMBL" id="KN838660">
    <property type="protein sequence ID" value="KIJ98820.1"/>
    <property type="molecule type" value="Genomic_DNA"/>
</dbReference>
<gene>
    <name evidence="2" type="ORF">K443DRAFT_8857</name>
</gene>
<evidence type="ECO:0000313" key="2">
    <source>
        <dbReference type="EMBL" id="KIJ98820.1"/>
    </source>
</evidence>
<protein>
    <submittedName>
        <fullName evidence="2">Uncharacterized protein</fullName>
    </submittedName>
</protein>
<evidence type="ECO:0000313" key="3">
    <source>
        <dbReference type="Proteomes" id="UP000054477"/>
    </source>
</evidence>
<name>A0A0C9X120_9AGAR</name>